<dbReference type="InterPro" id="IPR036514">
    <property type="entry name" value="SGNH_hydro_sf"/>
</dbReference>
<protein>
    <submittedName>
        <fullName evidence="1">Secreted protein</fullName>
    </submittedName>
</protein>
<proteinExistence type="predicted"/>
<comment type="caution">
    <text evidence="1">The sequence shown here is derived from an EMBL/GenBank/DDBJ whole genome shotgun (WGS) entry which is preliminary data.</text>
</comment>
<dbReference type="Gene3D" id="3.40.50.1110">
    <property type="entry name" value="SGNH hydrolase"/>
    <property type="match status" value="1"/>
</dbReference>
<sequence length="323" mass="36522">MKCGAWQTGVIAFGLIFTANAQQQINVLWIGNSLSTASFCCDLEGHLNVMDYCNKNRSVTGVKVAVQGAMMGATTLSTHWNDERGFGLLDNPQVRNPDDIWQTISVDQYDYLVLQPYQTGSLGGINSEAQAMCHYADLALSKGVKPIFICIWEDPSVYDRNMAIYDSVYNMYKNQGALLAPLFTAHKFILEDGKGLSYLYIDNDWYHHENENGVYVMMCVFYRLFTGLNSMDYNYSNFRSTPYAEANYLEQKAEEALDAVFTTAIVPESGIANKKRVNESFQRHELLLDLTGRSINPVFRFHSRIKAVTIEAERQTPCIPINK</sequence>
<gene>
    <name evidence="1" type="ORF">LDC_2045</name>
</gene>
<reference evidence="1" key="1">
    <citation type="submission" date="2010-07" db="EMBL/GenBank/DDBJ databases">
        <authorList>
            <consortium name="CONSOLIDER consortium CSD2007-00005"/>
            <person name="Guazzaroni M.-E."/>
            <person name="Richter M."/>
            <person name="Garcia-Salamanca A."/>
            <person name="Yarza P."/>
            <person name="Ferrer M."/>
        </authorList>
    </citation>
    <scope>NUCLEOTIDE SEQUENCE</scope>
</reference>
<name>D9PKH8_9ZZZZ</name>
<evidence type="ECO:0000313" key="1">
    <source>
        <dbReference type="EMBL" id="EFK95938.1"/>
    </source>
</evidence>
<accession>D9PKH8</accession>
<dbReference type="EMBL" id="ADZX01000608">
    <property type="protein sequence ID" value="EFK95938.1"/>
    <property type="molecule type" value="Genomic_DNA"/>
</dbReference>
<reference evidence="1" key="2">
    <citation type="journal article" date="2011" name="Microb. Ecol.">
        <title>Taxonomic and Functional Metagenomic Profiling of the Microbial Community in the Anoxic Sediment of a Sub-saline Shallow Lake (Laguna de Carrizo, Central Spain).</title>
        <authorList>
            <person name="Ferrer M."/>
            <person name="Guazzaroni M.E."/>
            <person name="Richter M."/>
            <person name="Garcia-Salamanca A."/>
            <person name="Yarza P."/>
            <person name="Suarez-Suarez A."/>
            <person name="Solano J."/>
            <person name="Alcaide M."/>
            <person name="van Dillewijn P."/>
            <person name="Molina-Henares M.A."/>
            <person name="Lopez-Cortes N."/>
            <person name="Al-Ramahi Y."/>
            <person name="Guerrero C."/>
            <person name="Acosta A."/>
            <person name="de Eugenio L.I."/>
            <person name="Martinez V."/>
            <person name="Marques S."/>
            <person name="Rojo F."/>
            <person name="Santero E."/>
            <person name="Genilloud O."/>
            <person name="Perez-Perez J."/>
            <person name="Rossello-Mora R."/>
            <person name="Ramos J.L."/>
        </authorList>
    </citation>
    <scope>NUCLEOTIDE SEQUENCE</scope>
</reference>
<organism evidence="1">
    <name type="scientific">sediment metagenome</name>
    <dbReference type="NCBI Taxonomy" id="749907"/>
    <lineage>
        <taxon>unclassified sequences</taxon>
        <taxon>metagenomes</taxon>
        <taxon>ecological metagenomes</taxon>
    </lineage>
</organism>
<dbReference type="AlphaFoldDB" id="D9PKH8"/>